<feature type="transmembrane region" description="Helical" evidence="10">
    <location>
        <begin position="283"/>
        <end position="303"/>
    </location>
</feature>
<keyword evidence="5 10" id="KW-0276">Fatty acid metabolism</keyword>
<protein>
    <recommendedName>
        <fullName evidence="10">Elongation of fatty acids protein</fullName>
        <ecNumber evidence="10">2.3.1.-</ecNumber>
    </recommendedName>
</protein>
<dbReference type="GO" id="GO:0019367">
    <property type="term" value="P:fatty acid elongation, saturated fatty acid"/>
    <property type="evidence" value="ECO:0007669"/>
    <property type="project" value="TreeGrafter"/>
</dbReference>
<dbReference type="GO" id="GO:0005789">
    <property type="term" value="C:endoplasmic reticulum membrane"/>
    <property type="evidence" value="ECO:0007669"/>
    <property type="project" value="TreeGrafter"/>
</dbReference>
<comment type="catalytic activity">
    <reaction evidence="10">
        <text>an acyl-CoA + malonyl-CoA + H(+) = a 3-oxoacyl-CoA + CO2 + CoA</text>
        <dbReference type="Rhea" id="RHEA:50252"/>
        <dbReference type="ChEBI" id="CHEBI:15378"/>
        <dbReference type="ChEBI" id="CHEBI:16526"/>
        <dbReference type="ChEBI" id="CHEBI:57287"/>
        <dbReference type="ChEBI" id="CHEBI:57384"/>
        <dbReference type="ChEBI" id="CHEBI:58342"/>
        <dbReference type="ChEBI" id="CHEBI:90726"/>
    </reaction>
    <physiologicalReaction direction="left-to-right" evidence="10">
        <dbReference type="Rhea" id="RHEA:50253"/>
    </physiologicalReaction>
</comment>
<keyword evidence="9 10" id="KW-0275">Fatty acid biosynthesis</keyword>
<dbReference type="GO" id="GO:0034625">
    <property type="term" value="P:fatty acid elongation, monounsaturated fatty acid"/>
    <property type="evidence" value="ECO:0007669"/>
    <property type="project" value="TreeGrafter"/>
</dbReference>
<keyword evidence="4 10" id="KW-0812">Transmembrane</keyword>
<evidence type="ECO:0000256" key="2">
    <source>
        <dbReference type="ARBA" id="ARBA00022516"/>
    </source>
</evidence>
<dbReference type="GO" id="GO:0042761">
    <property type="term" value="P:very long-chain fatty acid biosynthetic process"/>
    <property type="evidence" value="ECO:0007669"/>
    <property type="project" value="TreeGrafter"/>
</dbReference>
<feature type="transmembrane region" description="Helical" evidence="10">
    <location>
        <begin position="251"/>
        <end position="271"/>
    </location>
</feature>
<dbReference type="EC" id="2.3.1.-" evidence="10"/>
<evidence type="ECO:0000256" key="4">
    <source>
        <dbReference type="ARBA" id="ARBA00022692"/>
    </source>
</evidence>
<comment type="subcellular location">
    <subcellularLocation>
        <location evidence="1">Membrane</location>
        <topology evidence="1">Multi-pass membrane protein</topology>
    </subcellularLocation>
</comment>
<dbReference type="EMBL" id="CAJNNW010037064">
    <property type="protein sequence ID" value="CAE8739152.1"/>
    <property type="molecule type" value="Genomic_DNA"/>
</dbReference>
<name>A0A813LVC8_POLGL</name>
<dbReference type="PANTHER" id="PTHR11157:SF17">
    <property type="entry name" value="ELONGATION OF VERY LONG CHAIN FATTY ACIDS PROTEIN 6"/>
    <property type="match status" value="1"/>
</dbReference>
<dbReference type="GO" id="GO:0030148">
    <property type="term" value="P:sphingolipid biosynthetic process"/>
    <property type="evidence" value="ECO:0007669"/>
    <property type="project" value="TreeGrafter"/>
</dbReference>
<dbReference type="Proteomes" id="UP000626109">
    <property type="component" value="Unassembled WGS sequence"/>
</dbReference>
<accession>A0A813LVC8</accession>
<organism evidence="11 12">
    <name type="scientific">Polarella glacialis</name>
    <name type="common">Dinoflagellate</name>
    <dbReference type="NCBI Taxonomy" id="89957"/>
    <lineage>
        <taxon>Eukaryota</taxon>
        <taxon>Sar</taxon>
        <taxon>Alveolata</taxon>
        <taxon>Dinophyceae</taxon>
        <taxon>Suessiales</taxon>
        <taxon>Suessiaceae</taxon>
        <taxon>Polarella</taxon>
    </lineage>
</organism>
<dbReference type="PANTHER" id="PTHR11157">
    <property type="entry name" value="FATTY ACID ACYL TRANSFERASE-RELATED"/>
    <property type="match status" value="1"/>
</dbReference>
<comment type="similarity">
    <text evidence="10">Belongs to the ELO family.</text>
</comment>
<evidence type="ECO:0000256" key="8">
    <source>
        <dbReference type="ARBA" id="ARBA00023136"/>
    </source>
</evidence>
<feature type="transmembrane region" description="Helical" evidence="10">
    <location>
        <begin position="323"/>
        <end position="341"/>
    </location>
</feature>
<dbReference type="InterPro" id="IPR002076">
    <property type="entry name" value="ELO_fam"/>
</dbReference>
<dbReference type="AlphaFoldDB" id="A0A813LVC8"/>
<keyword evidence="8 10" id="KW-0472">Membrane</keyword>
<dbReference type="Pfam" id="PF01151">
    <property type="entry name" value="ELO"/>
    <property type="match status" value="1"/>
</dbReference>
<comment type="caution">
    <text evidence="11">The sequence shown here is derived from an EMBL/GenBank/DDBJ whole genome shotgun (WGS) entry which is preliminary data.</text>
</comment>
<feature type="transmembrane region" description="Helical" evidence="10">
    <location>
        <begin position="107"/>
        <end position="131"/>
    </location>
</feature>
<evidence type="ECO:0000313" key="12">
    <source>
        <dbReference type="Proteomes" id="UP000626109"/>
    </source>
</evidence>
<evidence type="ECO:0000313" key="11">
    <source>
        <dbReference type="EMBL" id="CAE8739152.1"/>
    </source>
</evidence>
<keyword evidence="7 10" id="KW-0443">Lipid metabolism</keyword>
<proteinExistence type="inferred from homology"/>
<evidence type="ECO:0000256" key="1">
    <source>
        <dbReference type="ARBA" id="ARBA00004141"/>
    </source>
</evidence>
<evidence type="ECO:0000256" key="3">
    <source>
        <dbReference type="ARBA" id="ARBA00022679"/>
    </source>
</evidence>
<feature type="non-terminal residue" evidence="11">
    <location>
        <position position="1"/>
    </location>
</feature>
<sequence>FLTPQPGRVPERVATAGGSFQRRAFRGRRSDDTGKPAVLLDVLRNSNSSKSDYEEAAAALVLGGHLADAAAYANAITTACSFRKIWVVALEALAEMRSRGIGRDSSVYLAAINSCGASGLPAIVGTYMVMIPLLKWYIAKYGKWDVKEFAFYWNSFLSIFSWCGVFACVPVMVSSLVEKGLYFSSCAPAHSYSNGLCGFFVSMFVYSKVFELVDTVLLLLANKPVIALQWWHHSTVLLYCWHSNSASIATGLWFASMNYSVHSIMYAYFAATATTYRKLVTPFAIFITLAQLLQMAVGMFVTVKAVFYQADGLECHVNKTNSVLGLSMYFSYFVLFLKLFIDNYVMKKKQGDALTPNQMAVQPSLVRSTTEEVAFWHVR</sequence>
<keyword evidence="2 10" id="KW-0444">Lipid biosynthesis</keyword>
<evidence type="ECO:0000256" key="10">
    <source>
        <dbReference type="RuleBase" id="RU361115"/>
    </source>
</evidence>
<evidence type="ECO:0000256" key="6">
    <source>
        <dbReference type="ARBA" id="ARBA00022989"/>
    </source>
</evidence>
<dbReference type="GO" id="GO:0034626">
    <property type="term" value="P:fatty acid elongation, polyunsaturated fatty acid"/>
    <property type="evidence" value="ECO:0007669"/>
    <property type="project" value="TreeGrafter"/>
</dbReference>
<gene>
    <name evidence="11" type="ORF">PGLA2088_LOCUS49493</name>
</gene>
<reference evidence="11" key="1">
    <citation type="submission" date="2021-02" db="EMBL/GenBank/DDBJ databases">
        <authorList>
            <person name="Dougan E. K."/>
            <person name="Rhodes N."/>
            <person name="Thang M."/>
            <person name="Chan C."/>
        </authorList>
    </citation>
    <scope>NUCLEOTIDE SEQUENCE</scope>
</reference>
<evidence type="ECO:0000256" key="5">
    <source>
        <dbReference type="ARBA" id="ARBA00022832"/>
    </source>
</evidence>
<feature type="transmembrane region" description="Helical" evidence="10">
    <location>
        <begin position="151"/>
        <end position="173"/>
    </location>
</feature>
<keyword evidence="3 10" id="KW-0808">Transferase</keyword>
<evidence type="ECO:0000256" key="7">
    <source>
        <dbReference type="ARBA" id="ARBA00023098"/>
    </source>
</evidence>
<keyword evidence="6 10" id="KW-1133">Transmembrane helix</keyword>
<evidence type="ECO:0000256" key="9">
    <source>
        <dbReference type="ARBA" id="ARBA00023160"/>
    </source>
</evidence>
<dbReference type="GO" id="GO:0009922">
    <property type="term" value="F:fatty acid elongase activity"/>
    <property type="evidence" value="ECO:0007669"/>
    <property type="project" value="InterPro"/>
</dbReference>